<evidence type="ECO:0000313" key="3">
    <source>
        <dbReference type="Proteomes" id="UP001176941"/>
    </source>
</evidence>
<organism evidence="2 3">
    <name type="scientific">Rangifer tarandus platyrhynchus</name>
    <name type="common">Svalbard reindeer</name>
    <dbReference type="NCBI Taxonomy" id="3082113"/>
    <lineage>
        <taxon>Eukaryota</taxon>
        <taxon>Metazoa</taxon>
        <taxon>Chordata</taxon>
        <taxon>Craniata</taxon>
        <taxon>Vertebrata</taxon>
        <taxon>Euteleostomi</taxon>
        <taxon>Mammalia</taxon>
        <taxon>Eutheria</taxon>
        <taxon>Laurasiatheria</taxon>
        <taxon>Artiodactyla</taxon>
        <taxon>Ruminantia</taxon>
        <taxon>Pecora</taxon>
        <taxon>Cervidae</taxon>
        <taxon>Odocoileinae</taxon>
        <taxon>Rangifer</taxon>
    </lineage>
</organism>
<dbReference type="Proteomes" id="UP001176941">
    <property type="component" value="Chromosome 18"/>
</dbReference>
<reference evidence="2" key="1">
    <citation type="submission" date="2023-04" db="EMBL/GenBank/DDBJ databases">
        <authorList>
            <consortium name="ELIXIR-Norway"/>
        </authorList>
    </citation>
    <scope>NUCLEOTIDE SEQUENCE [LARGE SCALE GENOMIC DNA]</scope>
</reference>
<feature type="non-terminal residue" evidence="2">
    <location>
        <position position="79"/>
    </location>
</feature>
<accession>A0ABN8YC71</accession>
<feature type="region of interest" description="Disordered" evidence="1">
    <location>
        <begin position="28"/>
        <end position="60"/>
    </location>
</feature>
<keyword evidence="3" id="KW-1185">Reference proteome</keyword>
<protein>
    <submittedName>
        <fullName evidence="2">Uncharacterized protein</fullName>
    </submittedName>
</protein>
<evidence type="ECO:0000313" key="2">
    <source>
        <dbReference type="EMBL" id="CAI9159158.1"/>
    </source>
</evidence>
<evidence type="ECO:0000256" key="1">
    <source>
        <dbReference type="SAM" id="MobiDB-lite"/>
    </source>
</evidence>
<name>A0ABN8YC71_RANTA</name>
<sequence>AALQGRRSGLPLRRLLLWAQDPGRVGLGGFDDGRGGPGAQARELWPRAPAPRGPRHLPGSGVKRLSAALAGVAAASPPL</sequence>
<gene>
    <name evidence="2" type="ORF">MRATA1EN1_LOCUS8120</name>
</gene>
<feature type="compositionally biased region" description="Gly residues" evidence="1">
    <location>
        <begin position="28"/>
        <end position="38"/>
    </location>
</feature>
<feature type="non-terminal residue" evidence="2">
    <location>
        <position position="1"/>
    </location>
</feature>
<dbReference type="EMBL" id="OX459954">
    <property type="protein sequence ID" value="CAI9159158.1"/>
    <property type="molecule type" value="Genomic_DNA"/>
</dbReference>
<proteinExistence type="predicted"/>